<keyword evidence="3" id="KW-1185">Reference proteome</keyword>
<sequence>ELPETLIVVTDMQFDRSIQNTNRDWTFYEKMKKMYSMAGYAIPEIVFWNVNSMSNVFQVSNNCEGVKLASGQSASVFESILNSRALTPYDFMLEVLNDERYDQIIA</sequence>
<proteinExistence type="predicted"/>
<feature type="non-terminal residue" evidence="2">
    <location>
        <position position="1"/>
    </location>
</feature>
<protein>
    <submittedName>
        <fullName evidence="2">Uncharacterized conserved protein UCP015417, vWA like protein</fullName>
    </submittedName>
</protein>
<feature type="domain" description="DUF7788" evidence="1">
    <location>
        <begin position="5"/>
        <end position="86"/>
    </location>
</feature>
<dbReference type="InterPro" id="IPR056690">
    <property type="entry name" value="DUF7788"/>
</dbReference>
<dbReference type="PANTHER" id="PTHR31373">
    <property type="entry name" value="OS06G0652100 PROTEIN"/>
    <property type="match status" value="1"/>
</dbReference>
<evidence type="ECO:0000259" key="1">
    <source>
        <dbReference type="Pfam" id="PF25043"/>
    </source>
</evidence>
<name>A0ABQ5L3G8_9EUKA</name>
<gene>
    <name evidence="2" type="ORF">ADUPG1_003883</name>
</gene>
<evidence type="ECO:0000313" key="3">
    <source>
        <dbReference type="Proteomes" id="UP001057375"/>
    </source>
</evidence>
<evidence type="ECO:0000313" key="2">
    <source>
        <dbReference type="EMBL" id="GKT37945.1"/>
    </source>
</evidence>
<dbReference type="Proteomes" id="UP001057375">
    <property type="component" value="Unassembled WGS sequence"/>
</dbReference>
<reference evidence="2" key="1">
    <citation type="submission" date="2022-03" db="EMBL/GenBank/DDBJ databases">
        <title>Draft genome sequence of Aduncisulcus paluster, a free-living microaerophilic Fornicata.</title>
        <authorList>
            <person name="Yuyama I."/>
            <person name="Kume K."/>
            <person name="Tamura T."/>
            <person name="Inagaki Y."/>
            <person name="Hashimoto T."/>
        </authorList>
    </citation>
    <scope>NUCLEOTIDE SEQUENCE</scope>
    <source>
        <strain evidence="2">NY0171</strain>
    </source>
</reference>
<dbReference type="EMBL" id="BQXS01005515">
    <property type="protein sequence ID" value="GKT37945.1"/>
    <property type="molecule type" value="Genomic_DNA"/>
</dbReference>
<organism evidence="2 3">
    <name type="scientific">Aduncisulcus paluster</name>
    <dbReference type="NCBI Taxonomy" id="2918883"/>
    <lineage>
        <taxon>Eukaryota</taxon>
        <taxon>Metamonada</taxon>
        <taxon>Carpediemonas-like organisms</taxon>
        <taxon>Aduncisulcus</taxon>
    </lineage>
</organism>
<accession>A0ABQ5L3G8</accession>
<dbReference type="Pfam" id="PF25043">
    <property type="entry name" value="DUF7788"/>
    <property type="match status" value="1"/>
</dbReference>
<dbReference type="PANTHER" id="PTHR31373:SF27">
    <property type="entry name" value="TROVE DOMAIN-CONTAINING PROTEIN"/>
    <property type="match status" value="1"/>
</dbReference>
<dbReference type="InterPro" id="IPR011205">
    <property type="entry name" value="UCP015417_vWA"/>
</dbReference>
<comment type="caution">
    <text evidence="2">The sequence shown here is derived from an EMBL/GenBank/DDBJ whole genome shotgun (WGS) entry which is preliminary data.</text>
</comment>